<evidence type="ECO:0000256" key="3">
    <source>
        <dbReference type="ARBA" id="ARBA00022989"/>
    </source>
</evidence>
<protein>
    <recommendedName>
        <fullName evidence="6">Late embryogenesis abundant protein LEA-2 subgroup domain-containing protein</fullName>
    </recommendedName>
</protein>
<reference evidence="7 8" key="1">
    <citation type="submission" date="2023-04" db="EMBL/GenBank/DDBJ databases">
        <title>Genome of Basidiobolus ranarum AG-B5.</title>
        <authorList>
            <person name="Stajich J.E."/>
            <person name="Carter-House D."/>
            <person name="Gryganskyi A."/>
        </authorList>
    </citation>
    <scope>NUCLEOTIDE SEQUENCE [LARGE SCALE GENOMIC DNA]</scope>
    <source>
        <strain evidence="7 8">AG-B5</strain>
    </source>
</reference>
<evidence type="ECO:0000256" key="4">
    <source>
        <dbReference type="ARBA" id="ARBA00023136"/>
    </source>
</evidence>
<comment type="subcellular location">
    <subcellularLocation>
        <location evidence="1">Membrane</location>
        <topology evidence="1">Single-pass membrane protein</topology>
    </subcellularLocation>
</comment>
<evidence type="ECO:0000259" key="6">
    <source>
        <dbReference type="Pfam" id="PF03168"/>
    </source>
</evidence>
<dbReference type="SUPFAM" id="SSF117070">
    <property type="entry name" value="LEA14-like"/>
    <property type="match status" value="1"/>
</dbReference>
<dbReference type="Proteomes" id="UP001479436">
    <property type="component" value="Unassembled WGS sequence"/>
</dbReference>
<evidence type="ECO:0000313" key="8">
    <source>
        <dbReference type="Proteomes" id="UP001479436"/>
    </source>
</evidence>
<evidence type="ECO:0000313" key="7">
    <source>
        <dbReference type="EMBL" id="KAK9679143.1"/>
    </source>
</evidence>
<dbReference type="InterPro" id="IPR044839">
    <property type="entry name" value="NDR1-like"/>
</dbReference>
<evidence type="ECO:0000256" key="2">
    <source>
        <dbReference type="ARBA" id="ARBA00022692"/>
    </source>
</evidence>
<accession>A0ABR2VLN6</accession>
<dbReference type="Gene3D" id="2.60.40.1820">
    <property type="match status" value="1"/>
</dbReference>
<proteinExistence type="predicted"/>
<evidence type="ECO:0000256" key="5">
    <source>
        <dbReference type="SAM" id="Phobius"/>
    </source>
</evidence>
<feature type="domain" description="Late embryogenesis abundant protein LEA-2 subgroup" evidence="6">
    <location>
        <begin position="136"/>
        <end position="230"/>
    </location>
</feature>
<comment type="caution">
    <text evidence="7">The sequence shown here is derived from an EMBL/GenBank/DDBJ whole genome shotgun (WGS) entry which is preliminary data.</text>
</comment>
<gene>
    <name evidence="7" type="ORF">K7432_016393</name>
</gene>
<dbReference type="Pfam" id="PF03168">
    <property type="entry name" value="LEA_2"/>
    <property type="match status" value="1"/>
</dbReference>
<dbReference type="PANTHER" id="PTHR31234:SF2">
    <property type="entry name" value="OS05G0199100 PROTEIN"/>
    <property type="match status" value="1"/>
</dbReference>
<organism evidence="7 8">
    <name type="scientific">Basidiobolus ranarum</name>
    <dbReference type="NCBI Taxonomy" id="34480"/>
    <lineage>
        <taxon>Eukaryota</taxon>
        <taxon>Fungi</taxon>
        <taxon>Fungi incertae sedis</taxon>
        <taxon>Zoopagomycota</taxon>
        <taxon>Entomophthoromycotina</taxon>
        <taxon>Basidiobolomycetes</taxon>
        <taxon>Basidiobolales</taxon>
        <taxon>Basidiobolaceae</taxon>
        <taxon>Basidiobolus</taxon>
    </lineage>
</organism>
<keyword evidence="8" id="KW-1185">Reference proteome</keyword>
<keyword evidence="2 5" id="KW-0812">Transmembrane</keyword>
<dbReference type="EMBL" id="JASJQH010009553">
    <property type="protein sequence ID" value="KAK9679143.1"/>
    <property type="molecule type" value="Genomic_DNA"/>
</dbReference>
<dbReference type="PANTHER" id="PTHR31234">
    <property type="entry name" value="LATE EMBRYOGENESIS ABUNDANT (LEA) HYDROXYPROLINE-RICH GLYCOPROTEIN FAMILY"/>
    <property type="match status" value="1"/>
</dbReference>
<keyword evidence="4 5" id="KW-0472">Membrane</keyword>
<keyword evidence="3 5" id="KW-1133">Transmembrane helix</keyword>
<evidence type="ECO:0000256" key="1">
    <source>
        <dbReference type="ARBA" id="ARBA00004167"/>
    </source>
</evidence>
<name>A0ABR2VLN6_9FUNG</name>
<dbReference type="InterPro" id="IPR004864">
    <property type="entry name" value="LEA_2"/>
</dbReference>
<sequence length="276" mass="30409">MSHINNPAKKGFLNLRDEEGNHEHQYQNYHTQQTSGHNDYDYNRQQYELSPPSEKARKRRCCCCCQSRSSKIGCCVVLLLILAGIGVAAYFCWPRGVPQVDFKNVTFDDPNQIKNQLLTVKSLSDINLKIDAKLNLHVENPNYIGIKMKNIAVVGKYTVNKQDVKVGTGALVQPVSFQAKGATDFQLPFTLVYNATEPGSSQALTDLLGKCGFINGVPKGKINIKYDATLDISLISWTGYKPTISNNVDFDCPIDSNSLASVDIPSIVGMLTGGKS</sequence>
<feature type="transmembrane region" description="Helical" evidence="5">
    <location>
        <begin position="70"/>
        <end position="93"/>
    </location>
</feature>